<dbReference type="InterPro" id="IPR035957">
    <property type="entry name" value="Crust_neurohorm_sf"/>
</dbReference>
<keyword evidence="4" id="KW-1185">Reference proteome</keyword>
<dbReference type="EMBL" id="GL379786">
    <property type="protein sequence ID" value="EGT30337.1"/>
    <property type="molecule type" value="Genomic_DNA"/>
</dbReference>
<evidence type="ECO:0000256" key="1">
    <source>
        <dbReference type="ARBA" id="ARBA00005447"/>
    </source>
</evidence>
<gene>
    <name evidence="3" type="ORF">CAEBREN_19977</name>
</gene>
<dbReference type="SUPFAM" id="SSF81778">
    <property type="entry name" value="Crustacean CHH/MIH/GIH neurohormone"/>
    <property type="match status" value="1"/>
</dbReference>
<dbReference type="PANTHER" id="PTHR35981:SF2">
    <property type="entry name" value="ION TRANSPORT PEPTIDE, ISOFORM C"/>
    <property type="match status" value="1"/>
</dbReference>
<sequence length="150" mass="17642">MLTISKCAYLSVPLLMLCLIQITEGTHRFKVAKTEEKMSEQPLSLESLFRVRRTSSDEVNLENCEPQEFDLVHTIMDRICMLCHEIRSHYEPNTRLECSKNCYRTTTFQSCLKIFSARRPVQQVEPTAPVPLYTEDEQTLDDLKERRRRL</sequence>
<dbReference type="GO" id="GO:0007623">
    <property type="term" value="P:circadian rhythm"/>
    <property type="evidence" value="ECO:0007669"/>
    <property type="project" value="TreeGrafter"/>
</dbReference>
<accession>G0M859</accession>
<comment type="similarity">
    <text evidence="1">Belongs to the arthropod CHH/MIH/GIH/VIH hormone family.</text>
</comment>
<evidence type="ECO:0000313" key="4">
    <source>
        <dbReference type="Proteomes" id="UP000008068"/>
    </source>
</evidence>
<dbReference type="PANTHER" id="PTHR35981">
    <property type="entry name" value="ION TRANSPORT PEPTIDE, ISOFORM C"/>
    <property type="match status" value="1"/>
</dbReference>
<dbReference type="InParanoid" id="G0M859"/>
<dbReference type="InterPro" id="IPR031098">
    <property type="entry name" value="Crust_neurohorm"/>
</dbReference>
<dbReference type="STRING" id="135651.G0M859"/>
<evidence type="ECO:0000313" key="3">
    <source>
        <dbReference type="EMBL" id="EGT30337.1"/>
    </source>
</evidence>
<reference evidence="4" key="1">
    <citation type="submission" date="2011-07" db="EMBL/GenBank/DDBJ databases">
        <authorList>
            <consortium name="Caenorhabditis brenneri Sequencing and Analysis Consortium"/>
            <person name="Wilson R.K."/>
        </authorList>
    </citation>
    <scope>NUCLEOTIDE SEQUENCE [LARGE SCALE GENOMIC DNA]</scope>
    <source>
        <strain evidence="4">PB2801</strain>
    </source>
</reference>
<dbReference type="OrthoDB" id="6365952at2759"/>
<dbReference type="FunCoup" id="G0M859">
    <property type="interactions" value="150"/>
</dbReference>
<dbReference type="Gene3D" id="1.10.2010.10">
    <property type="entry name" value="Crustacean CHH/MIH/GIH neurohormone"/>
    <property type="match status" value="1"/>
</dbReference>
<protein>
    <submittedName>
        <fullName evidence="3">Uncharacterized protein</fullName>
    </submittedName>
</protein>
<feature type="signal peptide" evidence="2">
    <location>
        <begin position="1"/>
        <end position="25"/>
    </location>
</feature>
<dbReference type="Proteomes" id="UP000008068">
    <property type="component" value="Unassembled WGS sequence"/>
</dbReference>
<proteinExistence type="inferred from homology"/>
<dbReference type="HOGENOM" id="CLU_1742169_0_0_1"/>
<dbReference type="eggNOG" id="ENOG502SYHN">
    <property type="taxonomic scope" value="Eukaryota"/>
</dbReference>
<feature type="chain" id="PRO_5003403484" evidence="2">
    <location>
        <begin position="26"/>
        <end position="150"/>
    </location>
</feature>
<name>G0M859_CAEBE</name>
<keyword evidence="2" id="KW-0732">Signal</keyword>
<dbReference type="AlphaFoldDB" id="G0M859"/>
<dbReference type="OMA" id="HEMFFHE"/>
<evidence type="ECO:0000256" key="2">
    <source>
        <dbReference type="SAM" id="SignalP"/>
    </source>
</evidence>
<organism evidence="4">
    <name type="scientific">Caenorhabditis brenneri</name>
    <name type="common">Nematode worm</name>
    <dbReference type="NCBI Taxonomy" id="135651"/>
    <lineage>
        <taxon>Eukaryota</taxon>
        <taxon>Metazoa</taxon>
        <taxon>Ecdysozoa</taxon>
        <taxon>Nematoda</taxon>
        <taxon>Chromadorea</taxon>
        <taxon>Rhabditida</taxon>
        <taxon>Rhabditina</taxon>
        <taxon>Rhabditomorpha</taxon>
        <taxon>Rhabditoidea</taxon>
        <taxon>Rhabditidae</taxon>
        <taxon>Peloderinae</taxon>
        <taxon>Caenorhabditis</taxon>
    </lineage>
</organism>